<keyword evidence="2" id="KW-1185">Reference proteome</keyword>
<evidence type="ECO:0000313" key="2">
    <source>
        <dbReference type="Proteomes" id="UP000224902"/>
    </source>
</evidence>
<protein>
    <submittedName>
        <fullName evidence="1">Uncharacterized protein</fullName>
    </submittedName>
</protein>
<name>A0A1I9S9Z9_9CAUD</name>
<dbReference type="EMBL" id="KX774321">
    <property type="protein sequence ID" value="AOZ63605.1"/>
    <property type="molecule type" value="Genomic_DNA"/>
</dbReference>
<sequence>MPACEECWNNAFIQSRTLGGSQVDWYYKLLEEDTHADQK</sequence>
<gene>
    <name evidence="1" type="ORF">SEA_WEASELS2_15</name>
</gene>
<proteinExistence type="predicted"/>
<reference evidence="2" key="1">
    <citation type="submission" date="2016-08" db="EMBL/GenBank/DDBJ databases">
        <authorList>
            <person name="Seilhamer J.J."/>
        </authorList>
    </citation>
    <scope>NUCLEOTIDE SEQUENCE [LARGE SCALE GENOMIC DNA]</scope>
</reference>
<organism evidence="1 2">
    <name type="scientific">Rhodococcus phage Weasels2</name>
    <dbReference type="NCBI Taxonomy" id="1897437"/>
    <lineage>
        <taxon>Viruses</taxon>
        <taxon>Duplodnaviria</taxon>
        <taxon>Heunggongvirae</taxon>
        <taxon>Uroviricota</taxon>
        <taxon>Caudoviricetes</taxon>
        <taxon>Weaselvirus</taxon>
        <taxon>Weaselvirus weasel</taxon>
    </lineage>
</organism>
<dbReference type="OrthoDB" id="41576at10239"/>
<accession>A0A1I9S9Z9</accession>
<evidence type="ECO:0000313" key="1">
    <source>
        <dbReference type="EMBL" id="AOZ63605.1"/>
    </source>
</evidence>
<dbReference type="Proteomes" id="UP000224902">
    <property type="component" value="Segment"/>
</dbReference>